<dbReference type="STRING" id="425264.A0A3G2S4X4"/>
<evidence type="ECO:0000259" key="5">
    <source>
        <dbReference type="PROSITE" id="PS51526"/>
    </source>
</evidence>
<name>A0A3G2S4X4_MALR7</name>
<accession>A0A3G2S4X4</accession>
<dbReference type="PANTHER" id="PTHR22970">
    <property type="entry name" value="AT-RICH INTERACTIVE DOMAIN-CONTAINING PROTEIN 2"/>
    <property type="match status" value="1"/>
</dbReference>
<dbReference type="InterPro" id="IPR052406">
    <property type="entry name" value="Chromatin_Remodeling_Comp"/>
</dbReference>
<dbReference type="VEuPathDB" id="FungiDB:DNF11_2135"/>
<dbReference type="EMBL" id="CP033150">
    <property type="protein sequence ID" value="AYO43085.1"/>
    <property type="molecule type" value="Genomic_DNA"/>
</dbReference>
<dbReference type="OrthoDB" id="338531at2759"/>
<protein>
    <submittedName>
        <fullName evidence="6">Chromatin structure-remodeling complex subunit RSC9</fullName>
    </submittedName>
</protein>
<evidence type="ECO:0000256" key="1">
    <source>
        <dbReference type="ARBA" id="ARBA00022853"/>
    </source>
</evidence>
<evidence type="ECO:0000256" key="3">
    <source>
        <dbReference type="ARBA" id="ARBA00023163"/>
    </source>
</evidence>
<keyword evidence="1" id="KW-0156">Chromatin regulator</keyword>
<evidence type="ECO:0000313" key="6">
    <source>
        <dbReference type="EMBL" id="AYO43085.1"/>
    </source>
</evidence>
<organism evidence="6 7">
    <name type="scientific">Malassezia restricta (strain ATCC 96810 / NBRC 103918 / CBS 7877)</name>
    <name type="common">Seborrheic dermatitis infection agent</name>
    <dbReference type="NCBI Taxonomy" id="425264"/>
    <lineage>
        <taxon>Eukaryota</taxon>
        <taxon>Fungi</taxon>
        <taxon>Dikarya</taxon>
        <taxon>Basidiomycota</taxon>
        <taxon>Ustilaginomycotina</taxon>
        <taxon>Malasseziomycetes</taxon>
        <taxon>Malasseziales</taxon>
        <taxon>Malasseziaceae</taxon>
        <taxon>Malassezia</taxon>
    </lineage>
</organism>
<dbReference type="PROSITE" id="PS51526">
    <property type="entry name" value="RFX_DBD"/>
    <property type="match status" value="1"/>
</dbReference>
<keyword evidence="7" id="KW-1185">Reference proteome</keyword>
<dbReference type="Proteomes" id="UP000269793">
    <property type="component" value="Chromosome III"/>
</dbReference>
<keyword evidence="3" id="KW-0804">Transcription</keyword>
<feature type="domain" description="RFX-type winged-helix" evidence="5">
    <location>
        <begin position="433"/>
        <end position="514"/>
    </location>
</feature>
<gene>
    <name evidence="6" type="primary">RSC9</name>
    <name evidence="6" type="ORF">DNF11_2135</name>
</gene>
<proteinExistence type="predicted"/>
<reference evidence="6 7" key="1">
    <citation type="submission" date="2018-10" db="EMBL/GenBank/DDBJ databases">
        <title>Complete genome sequence of Malassezia restricta CBS 7877.</title>
        <authorList>
            <person name="Morand S.C."/>
            <person name="Bertignac M."/>
            <person name="Iltis A."/>
            <person name="Kolder I."/>
            <person name="Pirovano W."/>
            <person name="Jourdain R."/>
            <person name="Clavaud C."/>
        </authorList>
    </citation>
    <scope>NUCLEOTIDE SEQUENCE [LARGE SCALE GENOMIC DNA]</scope>
    <source>
        <strain evidence="6 7">CBS 7877</strain>
    </source>
</reference>
<dbReference type="InterPro" id="IPR003150">
    <property type="entry name" value="DNA-bd_RFX"/>
</dbReference>
<evidence type="ECO:0000256" key="4">
    <source>
        <dbReference type="ARBA" id="ARBA00023242"/>
    </source>
</evidence>
<dbReference type="GO" id="GO:0006325">
    <property type="term" value="P:chromatin organization"/>
    <property type="evidence" value="ECO:0007669"/>
    <property type="project" value="UniProtKB-KW"/>
</dbReference>
<dbReference type="GO" id="GO:0006355">
    <property type="term" value="P:regulation of DNA-templated transcription"/>
    <property type="evidence" value="ECO:0007669"/>
    <property type="project" value="InterPro"/>
</dbReference>
<keyword evidence="4" id="KW-0539">Nucleus</keyword>
<evidence type="ECO:0000313" key="7">
    <source>
        <dbReference type="Proteomes" id="UP000269793"/>
    </source>
</evidence>
<dbReference type="AlphaFoldDB" id="A0A3G2S4X4"/>
<dbReference type="GO" id="GO:0003677">
    <property type="term" value="F:DNA binding"/>
    <property type="evidence" value="ECO:0007669"/>
    <property type="project" value="InterPro"/>
</dbReference>
<keyword evidence="2" id="KW-0805">Transcription regulation</keyword>
<sequence>MATSYDVLRSQMLATRAGQPASLNAIPDACLEPGPMNRLCLSLRSGIPSQVDWALRRLAMYTSEASDKLILTNYPGLAEALADFLRRLFLATHGASRSEWDVMQRPQNLNGLIVDQGTGGDDDGCFAGIAMASVRLTHKPPSPVAATEPFQPFKYIRDAALLRRTLESVLILRNLALSQSNLPSIAQVPHFLNHLYGALVLDIKGVAMEQCADIRINLLDILENLAPHLTLSDWVRRRFVLNTEKDTTPHFVEDRLFVILYDWINTTQDRALLLGSLRCIRAFASNAQNSQVLVEVDMALHPTSLGLVKRCLLLLPLTQDPELLEAVLDLLYQLLTIDDNALMLGLDNVPTHAIVHFLARNLSLGKSVWERDSPMISNQHAWWASLVPNTQRIRQNREWERREKMSPMERQRWKVLPSDIRSQIETLPEPERGTQWMKTLFEYDAQGEVTQMDFWIAYRDQFTPIANAGGAPLQPAANLIRNVSQTFPGAAAMVISGVAGAQSRFVIRGIAPRIRESLAGPSCPWVGCPTPQAHTWANVREHLVSHVAHSSDGLCRCQGCSFAASPNDEASQRAELHLHVRTHLPPVHEQDIIYAPSATPALGTHERPGVITFDVERTPSIPTALAGQPPLPCGIAFLSVLILRYVIRISSIILRRDGYGCPDYTYGGAVASSKQPSERDAMFGFPFVSLTDDIQAQNDSAANMEDRYAQSAIRLMQAATSIEDVLVETSLRNDILCRLANDTLVAIRPVADDNATASKDY</sequence>
<dbReference type="PANTHER" id="PTHR22970:SF14">
    <property type="entry name" value="AT-RICH INTERACTIVE DOMAIN-CONTAINING PROTEIN 2"/>
    <property type="match status" value="1"/>
</dbReference>
<dbReference type="GO" id="GO:0016586">
    <property type="term" value="C:RSC-type complex"/>
    <property type="evidence" value="ECO:0007669"/>
    <property type="project" value="TreeGrafter"/>
</dbReference>
<evidence type="ECO:0000256" key="2">
    <source>
        <dbReference type="ARBA" id="ARBA00023015"/>
    </source>
</evidence>